<sequence>MECLLKEKILGHSWTSNQVAGAQLIPLEILHFPASNFFLPARFIKGIETIQLGGAFCEGIYEQEI</sequence>
<evidence type="ECO:0000313" key="1">
    <source>
        <dbReference type="EMBL" id="KPM11523.1"/>
    </source>
</evidence>
<proteinExistence type="predicted"/>
<reference evidence="1 2" key="1">
    <citation type="journal article" date="2015" name="Parasit. Vectors">
        <title>Draft genome of the scabies mite.</title>
        <authorList>
            <person name="Rider S.D.Jr."/>
            <person name="Morgan M.S."/>
            <person name="Arlian L.G."/>
        </authorList>
    </citation>
    <scope>NUCLEOTIDE SEQUENCE [LARGE SCALE GENOMIC DNA]</scope>
    <source>
        <strain evidence="1">Arlian Lab</strain>
    </source>
</reference>
<name>A0A132AKS6_SARSC</name>
<gene>
    <name evidence="1" type="ORF">QR98_0100950</name>
</gene>
<accession>A0A132AKS6</accession>
<protein>
    <submittedName>
        <fullName evidence="1">Uncharacterized protein</fullName>
    </submittedName>
</protein>
<organism evidence="1 2">
    <name type="scientific">Sarcoptes scabiei</name>
    <name type="common">Itch mite</name>
    <name type="synonym">Acarus scabiei</name>
    <dbReference type="NCBI Taxonomy" id="52283"/>
    <lineage>
        <taxon>Eukaryota</taxon>
        <taxon>Metazoa</taxon>
        <taxon>Ecdysozoa</taxon>
        <taxon>Arthropoda</taxon>
        <taxon>Chelicerata</taxon>
        <taxon>Arachnida</taxon>
        <taxon>Acari</taxon>
        <taxon>Acariformes</taxon>
        <taxon>Sarcoptiformes</taxon>
        <taxon>Astigmata</taxon>
        <taxon>Psoroptidia</taxon>
        <taxon>Sarcoptoidea</taxon>
        <taxon>Sarcoptidae</taxon>
        <taxon>Sarcoptinae</taxon>
        <taxon>Sarcoptes</taxon>
    </lineage>
</organism>
<dbReference type="Proteomes" id="UP000616769">
    <property type="component" value="Unassembled WGS sequence"/>
</dbReference>
<dbReference type="AlphaFoldDB" id="A0A132AKS6"/>
<comment type="caution">
    <text evidence="1">The sequence shown here is derived from an EMBL/GenBank/DDBJ whole genome shotgun (WGS) entry which is preliminary data.</text>
</comment>
<dbReference type="VEuPathDB" id="VectorBase:SSCA007895"/>
<dbReference type="EMBL" id="JXLN01017413">
    <property type="protein sequence ID" value="KPM11523.1"/>
    <property type="molecule type" value="Genomic_DNA"/>
</dbReference>
<evidence type="ECO:0000313" key="2">
    <source>
        <dbReference type="Proteomes" id="UP000616769"/>
    </source>
</evidence>